<keyword evidence="15" id="KW-1185">Reference proteome</keyword>
<dbReference type="OrthoDB" id="9803322at2"/>
<dbReference type="GO" id="GO:0005975">
    <property type="term" value="P:carbohydrate metabolic process"/>
    <property type="evidence" value="ECO:0007669"/>
    <property type="project" value="InterPro"/>
</dbReference>
<dbReference type="InterPro" id="IPR005845">
    <property type="entry name" value="A-D-PHexomutase_a/b/a-II"/>
</dbReference>
<dbReference type="Pfam" id="PF02879">
    <property type="entry name" value="PGM_PMM_II"/>
    <property type="match status" value="1"/>
</dbReference>
<keyword evidence="7" id="KW-0479">Metal-binding</keyword>
<dbReference type="Pfam" id="PF02880">
    <property type="entry name" value="PGM_PMM_III"/>
    <property type="match status" value="1"/>
</dbReference>
<feature type="transmembrane region" description="Helical" evidence="10">
    <location>
        <begin position="217"/>
        <end position="236"/>
    </location>
</feature>
<dbReference type="InterPro" id="IPR036900">
    <property type="entry name" value="A-D-PHexomutase_C_sf"/>
</dbReference>
<dbReference type="EMBL" id="SNTY01000008">
    <property type="protein sequence ID" value="TEU30439.1"/>
    <property type="molecule type" value="Genomic_DNA"/>
</dbReference>
<organism evidence="14 15">
    <name type="scientific">Alkanindiges illinoisensis</name>
    <dbReference type="NCBI Taxonomy" id="197183"/>
    <lineage>
        <taxon>Bacteria</taxon>
        <taxon>Pseudomonadati</taxon>
        <taxon>Pseudomonadota</taxon>
        <taxon>Gammaproteobacteria</taxon>
        <taxon>Moraxellales</taxon>
        <taxon>Moraxellaceae</taxon>
        <taxon>Alkanindiges</taxon>
    </lineage>
</organism>
<dbReference type="PANTHER" id="PTHR43771:SF2">
    <property type="entry name" value="PHOSPHOMANNOMUTASE_PHOSPHOGLUCOMUTASE"/>
    <property type="match status" value="1"/>
</dbReference>
<dbReference type="PANTHER" id="PTHR43771">
    <property type="entry name" value="PHOSPHOMANNOMUTASE"/>
    <property type="match status" value="1"/>
</dbReference>
<evidence type="ECO:0000256" key="3">
    <source>
        <dbReference type="ARBA" id="ARBA00004699"/>
    </source>
</evidence>
<comment type="pathway">
    <text evidence="3">Nucleotide-sugar biosynthesis; GDP-alpha-D-mannose biosynthesis; alpha-D-mannose 1-phosphate from D-fructose 6-phosphate: step 2/2.</text>
</comment>
<keyword evidence="9" id="KW-0413">Isomerase</keyword>
<dbReference type="Gene3D" id="3.30.310.50">
    <property type="entry name" value="Alpha-D-phosphohexomutase, C-terminal domain"/>
    <property type="match status" value="1"/>
</dbReference>
<protein>
    <recommendedName>
        <fullName evidence="5">phosphomannomutase</fullName>
        <ecNumber evidence="5">5.4.2.8</ecNumber>
    </recommendedName>
</protein>
<dbReference type="PROSITE" id="PS00710">
    <property type="entry name" value="PGM_PMM"/>
    <property type="match status" value="1"/>
</dbReference>
<evidence type="ECO:0000259" key="12">
    <source>
        <dbReference type="Pfam" id="PF02879"/>
    </source>
</evidence>
<keyword evidence="8" id="KW-0460">Magnesium</keyword>
<reference evidence="14 15" key="1">
    <citation type="submission" date="2019-03" db="EMBL/GenBank/DDBJ databases">
        <title>Alkanindiges illinoisensis: a potential pathogenic isolated from ascites of a gastric cancer patient with abdominal metastasis.</title>
        <authorList>
            <person name="Hu X."/>
            <person name="Yang B."/>
            <person name="Yan X."/>
            <person name="Lin L."/>
            <person name="Zhao H."/>
            <person name="Zhou F."/>
            <person name="Su B."/>
            <person name="Chen J."/>
            <person name="Rui Y."/>
            <person name="Wang Q."/>
            <person name="Zheng L."/>
        </authorList>
    </citation>
    <scope>NUCLEOTIDE SEQUENCE [LARGE SCALE GENOMIC DNA]</scope>
    <source>
        <strain evidence="14 15">NFYY 23406</strain>
    </source>
</reference>
<dbReference type="SUPFAM" id="SSF53738">
    <property type="entry name" value="Phosphoglucomutase, first 3 domains"/>
    <property type="match status" value="3"/>
</dbReference>
<evidence type="ECO:0000256" key="8">
    <source>
        <dbReference type="ARBA" id="ARBA00022842"/>
    </source>
</evidence>
<dbReference type="InterPro" id="IPR005841">
    <property type="entry name" value="Alpha-D-phosphohexomutase_SF"/>
</dbReference>
<keyword evidence="6" id="KW-0597">Phosphoprotein</keyword>
<dbReference type="InterPro" id="IPR016055">
    <property type="entry name" value="A-D-PHexomutase_a/b/a-I/II/III"/>
</dbReference>
<evidence type="ECO:0000256" key="7">
    <source>
        <dbReference type="ARBA" id="ARBA00022723"/>
    </source>
</evidence>
<evidence type="ECO:0000256" key="4">
    <source>
        <dbReference type="ARBA" id="ARBA00010231"/>
    </source>
</evidence>
<gene>
    <name evidence="14" type="ORF">E2B99_01930</name>
</gene>
<evidence type="ECO:0000256" key="2">
    <source>
        <dbReference type="ARBA" id="ARBA00001946"/>
    </source>
</evidence>
<dbReference type="CDD" id="cd03089">
    <property type="entry name" value="PMM_PGM"/>
    <property type="match status" value="1"/>
</dbReference>
<dbReference type="SUPFAM" id="SSF55957">
    <property type="entry name" value="Phosphoglucomutase, C-terminal domain"/>
    <property type="match status" value="1"/>
</dbReference>
<evidence type="ECO:0000256" key="1">
    <source>
        <dbReference type="ARBA" id="ARBA00000586"/>
    </source>
</evidence>
<dbReference type="STRING" id="1120977.GCA_000619845_01393"/>
<evidence type="ECO:0000259" key="13">
    <source>
        <dbReference type="Pfam" id="PF02880"/>
    </source>
</evidence>
<dbReference type="Proteomes" id="UP000297834">
    <property type="component" value="Unassembled WGS sequence"/>
</dbReference>
<name>A0A4Y7XGM5_9GAMM</name>
<comment type="cofactor">
    <cofactor evidence="2">
        <name>Mg(2+)</name>
        <dbReference type="ChEBI" id="CHEBI:18420"/>
    </cofactor>
</comment>
<keyword evidence="10" id="KW-0472">Membrane</keyword>
<dbReference type="InterPro" id="IPR005844">
    <property type="entry name" value="A-D-PHexomutase_a/b/a-I"/>
</dbReference>
<dbReference type="EC" id="5.4.2.8" evidence="5"/>
<dbReference type="Pfam" id="PF02878">
    <property type="entry name" value="PGM_PMM_I"/>
    <property type="match status" value="1"/>
</dbReference>
<evidence type="ECO:0000313" key="14">
    <source>
        <dbReference type="EMBL" id="TEU30439.1"/>
    </source>
</evidence>
<keyword evidence="10" id="KW-1133">Transmembrane helix</keyword>
<keyword evidence="10" id="KW-0812">Transmembrane</keyword>
<dbReference type="InterPro" id="IPR005846">
    <property type="entry name" value="A-D-PHexomutase_a/b/a-III"/>
</dbReference>
<comment type="caution">
    <text evidence="14">The sequence shown here is derived from an EMBL/GenBank/DDBJ whole genome shotgun (WGS) entry which is preliminary data.</text>
</comment>
<proteinExistence type="inferred from homology"/>
<evidence type="ECO:0000256" key="10">
    <source>
        <dbReference type="SAM" id="Phobius"/>
    </source>
</evidence>
<evidence type="ECO:0000256" key="6">
    <source>
        <dbReference type="ARBA" id="ARBA00022553"/>
    </source>
</evidence>
<dbReference type="GO" id="GO:0004615">
    <property type="term" value="F:phosphomannomutase activity"/>
    <property type="evidence" value="ECO:0007669"/>
    <property type="project" value="UniProtKB-EC"/>
</dbReference>
<dbReference type="PRINTS" id="PR00509">
    <property type="entry name" value="PGMPMM"/>
</dbReference>
<feature type="transmembrane region" description="Helical" evidence="10">
    <location>
        <begin position="20"/>
        <end position="39"/>
    </location>
</feature>
<dbReference type="InterPro" id="IPR016066">
    <property type="entry name" value="A-D-PHexomutase_CS"/>
</dbReference>
<evidence type="ECO:0000256" key="5">
    <source>
        <dbReference type="ARBA" id="ARBA00012730"/>
    </source>
</evidence>
<comment type="catalytic activity">
    <reaction evidence="1">
        <text>alpha-D-mannose 1-phosphate = D-mannose 6-phosphate</text>
        <dbReference type="Rhea" id="RHEA:11140"/>
        <dbReference type="ChEBI" id="CHEBI:58409"/>
        <dbReference type="ChEBI" id="CHEBI:58735"/>
        <dbReference type="EC" id="5.4.2.8"/>
    </reaction>
</comment>
<dbReference type="Gene3D" id="3.40.120.10">
    <property type="entry name" value="Alpha-D-Glucose-1,6-Bisphosphate, subunit A, domain 3"/>
    <property type="match status" value="3"/>
</dbReference>
<comment type="similarity">
    <text evidence="4">Belongs to the phosphohexose mutase family.</text>
</comment>
<dbReference type="AlphaFoldDB" id="A0A4Y7XGM5"/>
<evidence type="ECO:0000259" key="11">
    <source>
        <dbReference type="Pfam" id="PF02878"/>
    </source>
</evidence>
<evidence type="ECO:0000313" key="15">
    <source>
        <dbReference type="Proteomes" id="UP000297834"/>
    </source>
</evidence>
<dbReference type="GO" id="GO:0000287">
    <property type="term" value="F:magnesium ion binding"/>
    <property type="evidence" value="ECO:0007669"/>
    <property type="project" value="InterPro"/>
</dbReference>
<feature type="domain" description="Alpha-D-phosphohexomutase alpha/beta/alpha" evidence="11">
    <location>
        <begin position="388"/>
        <end position="511"/>
    </location>
</feature>
<feature type="domain" description="Alpha-D-phosphohexomutase alpha/beta/alpha" evidence="12">
    <location>
        <begin position="528"/>
        <end position="628"/>
    </location>
</feature>
<accession>A0A4Y7XGM5</accession>
<evidence type="ECO:0000256" key="9">
    <source>
        <dbReference type="ARBA" id="ARBA00023235"/>
    </source>
</evidence>
<feature type="domain" description="Alpha-D-phosphohexomutase alpha/beta/alpha" evidence="13">
    <location>
        <begin position="633"/>
        <end position="746"/>
    </location>
</feature>
<dbReference type="RefSeq" id="WP_134243313.1">
    <property type="nucleotide sequence ID" value="NZ_SNTY01000008.1"/>
</dbReference>
<sequence length="842" mass="90933">MPKLKPLNTNKGLTINKPLALIIHLVLTGASSAGVYYLVAQHEQQQTQTQLDTFTKQAGVLIEHYAQHWQQQAGLLAQQPMLRSNATLKAVVPVDGSVPPSLNYADQDLLNRTRSAPTQPEISGTGAKGVVSTARAMPTGGYAIFEWPLAPLVKDLESITPANIELKFSQKLSDGSQLEVLRIHSTGNDGGLKAIPLNQQSWQLAVQSADSGSQLPLWAALLTLLGGLIPLVIWALRKSPVTGTADVVTDSSLDNPNNSSTPDFTTINPAATSSYNNNVAISPVSVATVAEHISPSASLSDSENTSLGNITPAQTQLTSETASTTPVAQEASASEAFEELDLLQETLEPPPVDTGKAAHSDAIEFNLDETLLPDMEFSVGTPRFPDHIFRAYDIRGTIDDLGNELVTKIGRALGAHYRYKNQYQVVVGYDARTSSSGYARLIRQAFVDSGLTVIDIGRVTTPICYFAAAQHDGNAVMITASHNPANENGLKWLVQHQSPTPDNIEGIKQCVLDEHYIEGLGTIRSVSYNEDYLNLLHDDVILSQPFNISIDTMHGSAGEFAMAAFQAAGCEVSSLHTEANGMFPNGAPDPSKAEHLQELSNDIVISGSQLGFAFDGDGDRVVVLDSQGNVVSPDHLITLFAKICLDSNPGSDIIFDVKCSRMVSTMVSQDGGRPVMVRTGNTFLRQALNNPEHQAVFAGEFSGHYFFKDHRGHGQDDGLYAALRLLEWLDNSGQTLEEAIASLPQRVSTPDLYLPLDNTDVTDLMAAFEAEAVQLSDAKISTIDGIRLDFDAGFGIIRPSNTGHFITARFDADTAENLRLIRATFARLLRSKDERLAQLILE</sequence>